<name>A0A2T0WIA4_9RHOB</name>
<evidence type="ECO:0000256" key="2">
    <source>
        <dbReference type="SAM" id="SignalP"/>
    </source>
</evidence>
<dbReference type="AlphaFoldDB" id="A0A2T0WIA4"/>
<evidence type="ECO:0000256" key="1">
    <source>
        <dbReference type="SAM" id="MobiDB-lite"/>
    </source>
</evidence>
<feature type="region of interest" description="Disordered" evidence="1">
    <location>
        <begin position="129"/>
        <end position="180"/>
    </location>
</feature>
<sequence>MRTGAYLAFVASVAASQVNAFDGLYKQSANADCSLVGVDGGALKIEGAQFIGVENKCEMTLPVDVNEMDARLYTMQCEGANGPWSARAMLVHAADGGLIMVWDGYAFKYDRCPEDVTKASSDGVVSGSADVMSALPDDAPATEVASTGETSAQIDGAADAAIDAEATPEPPVAATEQGEG</sequence>
<feature type="chain" id="PRO_5015574444" evidence="2">
    <location>
        <begin position="21"/>
        <end position="180"/>
    </location>
</feature>
<keyword evidence="4" id="KW-1185">Reference proteome</keyword>
<comment type="caution">
    <text evidence="3">The sequence shown here is derived from an EMBL/GenBank/DDBJ whole genome shotgun (WGS) entry which is preliminary data.</text>
</comment>
<feature type="compositionally biased region" description="Low complexity" evidence="1">
    <location>
        <begin position="152"/>
        <end position="180"/>
    </location>
</feature>
<dbReference type="RefSeq" id="WP_211299061.1">
    <property type="nucleotide sequence ID" value="NZ_PVTQ01000012.1"/>
</dbReference>
<organism evidence="3 4">
    <name type="scientific">Donghicola tyrosinivorans</name>
    <dbReference type="NCBI Taxonomy" id="1652492"/>
    <lineage>
        <taxon>Bacteria</taxon>
        <taxon>Pseudomonadati</taxon>
        <taxon>Pseudomonadota</taxon>
        <taxon>Alphaproteobacteria</taxon>
        <taxon>Rhodobacterales</taxon>
        <taxon>Roseobacteraceae</taxon>
        <taxon>Donghicola</taxon>
    </lineage>
</organism>
<accession>A0A2T0WIA4</accession>
<dbReference type="Proteomes" id="UP000238392">
    <property type="component" value="Unassembled WGS sequence"/>
</dbReference>
<keyword evidence="2" id="KW-0732">Signal</keyword>
<proteinExistence type="predicted"/>
<evidence type="ECO:0000313" key="4">
    <source>
        <dbReference type="Proteomes" id="UP000238392"/>
    </source>
</evidence>
<reference evidence="3 4" key="1">
    <citation type="submission" date="2018-03" db="EMBL/GenBank/DDBJ databases">
        <title>Genomic Encyclopedia of Archaeal and Bacterial Type Strains, Phase II (KMG-II): from individual species to whole genera.</title>
        <authorList>
            <person name="Goeker M."/>
        </authorList>
    </citation>
    <scope>NUCLEOTIDE SEQUENCE [LARGE SCALE GENOMIC DNA]</scope>
    <source>
        <strain evidence="3 4">DSM 100212</strain>
    </source>
</reference>
<dbReference type="EMBL" id="PVTQ01000012">
    <property type="protein sequence ID" value="PRY86392.1"/>
    <property type="molecule type" value="Genomic_DNA"/>
</dbReference>
<feature type="signal peptide" evidence="2">
    <location>
        <begin position="1"/>
        <end position="20"/>
    </location>
</feature>
<protein>
    <submittedName>
        <fullName evidence="3">Uncharacterized protein</fullName>
    </submittedName>
</protein>
<evidence type="ECO:0000313" key="3">
    <source>
        <dbReference type="EMBL" id="PRY86392.1"/>
    </source>
</evidence>
<gene>
    <name evidence="3" type="ORF">CLV74_11231</name>
</gene>